<sequence length="82" mass="8779">PKMLIIIGIIVLLLILNAIFTTVNKNDHTNDSAFNGTAKDETTAMKIAENSVKSVVTVENDLSNDTTVSDNKNESDNEIGSG</sequence>
<dbReference type="EMBL" id="JAGIZI010000507">
    <property type="protein sequence ID" value="MBP0685750.1"/>
    <property type="molecule type" value="Genomic_DNA"/>
</dbReference>
<name>A0ABD4Q6M7_MYCTX</name>
<feature type="non-terminal residue" evidence="2">
    <location>
        <position position="1"/>
    </location>
</feature>
<evidence type="ECO:0000313" key="2">
    <source>
        <dbReference type="EMBL" id="MBP0685750.1"/>
    </source>
</evidence>
<dbReference type="AlphaFoldDB" id="A0ABD4Q6M7"/>
<feature type="non-terminal residue" evidence="2">
    <location>
        <position position="82"/>
    </location>
</feature>
<organism evidence="2 3">
    <name type="scientific">Mycobacterium tuberculosis</name>
    <dbReference type="NCBI Taxonomy" id="1773"/>
    <lineage>
        <taxon>Bacteria</taxon>
        <taxon>Bacillati</taxon>
        <taxon>Actinomycetota</taxon>
        <taxon>Actinomycetes</taxon>
        <taxon>Mycobacteriales</taxon>
        <taxon>Mycobacteriaceae</taxon>
        <taxon>Mycobacterium</taxon>
        <taxon>Mycobacterium tuberculosis complex</taxon>
    </lineage>
</organism>
<reference evidence="2 3" key="1">
    <citation type="submission" date="2021-03" db="EMBL/GenBank/DDBJ databases">
        <title>Whole Genome Sequencing of Mycobacterium tuberculosis clinical isolates from Arunachal Pradesh, India.</title>
        <authorList>
            <person name="Singh S."/>
            <person name="Mudliar S.R."/>
            <person name="Kulsum U."/>
            <person name="Rufai S.B."/>
            <person name="Singh P.K."/>
            <person name="Umpo M."/>
            <person name="Nyori M."/>
        </authorList>
    </citation>
    <scope>NUCLEOTIDE SEQUENCE [LARGE SCALE GENOMIC DNA]</scope>
    <source>
        <strain evidence="2 3">OMICS/BPL/0142/20/SP</strain>
    </source>
</reference>
<dbReference type="Proteomes" id="UP000671119">
    <property type="component" value="Unassembled WGS sequence"/>
</dbReference>
<comment type="caution">
    <text evidence="2">The sequence shown here is derived from an EMBL/GenBank/DDBJ whole genome shotgun (WGS) entry which is preliminary data.</text>
</comment>
<proteinExistence type="predicted"/>
<evidence type="ECO:0000313" key="3">
    <source>
        <dbReference type="Proteomes" id="UP000671119"/>
    </source>
</evidence>
<feature type="region of interest" description="Disordered" evidence="1">
    <location>
        <begin position="62"/>
        <end position="82"/>
    </location>
</feature>
<gene>
    <name evidence="2" type="ORF">J8J21_22145</name>
</gene>
<protein>
    <submittedName>
        <fullName evidence="2">Uncharacterized protein</fullName>
    </submittedName>
</protein>
<evidence type="ECO:0000256" key="1">
    <source>
        <dbReference type="SAM" id="MobiDB-lite"/>
    </source>
</evidence>
<accession>A0ABD4Q6M7</accession>